<protein>
    <recommendedName>
        <fullName evidence="2">RNase H type-1 domain-containing protein</fullName>
    </recommendedName>
</protein>
<sequence length="507" mass="56954">MPAKFAHALGLTLTKPFDRCYSLETKQVPLIGQIKDAQFAFAAFPDKRVKMTVLIADIPAAYGILLGRSFCSKVGGEIHMDWSKARIPVKGVMQTLEPESQKKYLVTNSEDPKAQILFESSGMGNYFLSAETGTKGIFVQEEDLNEIWTLQFDGSCVTSGCGAGIVLISPEEEVISLSFKLQFFNTNNTAEYESLLLGMQATKERGIKNLKVQGDAELVVNQVKRIYQVKNERLRNYRNAVWDSIEEFDAFSIGAIPRAQNDMVDSLAVFSISHAPTPRHDRFVKNKRRDDPDSSPETKLVNIGSEAHPQFVNIGKCCTPEEKRKFVKLLKKYADVLAWSYADLKSFKPKDVEHDIPLKEDVKAFCQKQRHYNPKISGTIQAKIQKMLDARIIFPIHHSTWVANIVPVTQEKWQDTHMRGLSKFESSFAERQLPSSDNGSSATGSNWIRDAGLSLDGFSRYNQIEVSPEDQFKTTFTTPWGTFAYSRMPFGLTNVGAHFSAGHGLRI</sequence>
<dbReference type="SUPFAM" id="SSF53098">
    <property type="entry name" value="Ribonuclease H-like"/>
    <property type="match status" value="1"/>
</dbReference>
<dbReference type="SUPFAM" id="SSF56672">
    <property type="entry name" value="DNA/RNA polymerases"/>
    <property type="match status" value="1"/>
</dbReference>
<reference evidence="3 4" key="1">
    <citation type="journal article" date="2021" name="Nat. Plants">
        <title>The Taxus genome provides insights into paclitaxel biosynthesis.</title>
        <authorList>
            <person name="Xiong X."/>
            <person name="Gou J."/>
            <person name="Liao Q."/>
            <person name="Li Y."/>
            <person name="Zhou Q."/>
            <person name="Bi G."/>
            <person name="Li C."/>
            <person name="Du R."/>
            <person name="Wang X."/>
            <person name="Sun T."/>
            <person name="Guo L."/>
            <person name="Liang H."/>
            <person name="Lu P."/>
            <person name="Wu Y."/>
            <person name="Zhang Z."/>
            <person name="Ro D.K."/>
            <person name="Shang Y."/>
            <person name="Huang S."/>
            <person name="Yan J."/>
        </authorList>
    </citation>
    <scope>NUCLEOTIDE SEQUENCE [LARGE SCALE GENOMIC DNA]</scope>
    <source>
        <strain evidence="3">Ta-2019</strain>
    </source>
</reference>
<dbReference type="AlphaFoldDB" id="A0AA38CU56"/>
<dbReference type="Gene3D" id="3.30.420.10">
    <property type="entry name" value="Ribonuclease H-like superfamily/Ribonuclease H"/>
    <property type="match status" value="1"/>
</dbReference>
<evidence type="ECO:0000313" key="3">
    <source>
        <dbReference type="EMBL" id="KAH9302534.1"/>
    </source>
</evidence>
<comment type="caution">
    <text evidence="3">The sequence shown here is derived from an EMBL/GenBank/DDBJ whole genome shotgun (WGS) entry which is preliminary data.</text>
</comment>
<dbReference type="InterPro" id="IPR012337">
    <property type="entry name" value="RNaseH-like_sf"/>
</dbReference>
<dbReference type="InterPro" id="IPR036397">
    <property type="entry name" value="RNaseH_sf"/>
</dbReference>
<keyword evidence="4" id="KW-1185">Reference proteome</keyword>
<dbReference type="GO" id="GO:0003676">
    <property type="term" value="F:nucleic acid binding"/>
    <property type="evidence" value="ECO:0007669"/>
    <property type="project" value="InterPro"/>
</dbReference>
<organism evidence="3 4">
    <name type="scientific">Taxus chinensis</name>
    <name type="common">Chinese yew</name>
    <name type="synonym">Taxus wallichiana var. chinensis</name>
    <dbReference type="NCBI Taxonomy" id="29808"/>
    <lineage>
        <taxon>Eukaryota</taxon>
        <taxon>Viridiplantae</taxon>
        <taxon>Streptophyta</taxon>
        <taxon>Embryophyta</taxon>
        <taxon>Tracheophyta</taxon>
        <taxon>Spermatophyta</taxon>
        <taxon>Pinopsida</taxon>
        <taxon>Pinidae</taxon>
        <taxon>Conifers II</taxon>
        <taxon>Cupressales</taxon>
        <taxon>Taxaceae</taxon>
        <taxon>Taxus</taxon>
    </lineage>
</organism>
<dbReference type="InterPro" id="IPR002156">
    <property type="entry name" value="RNaseH_domain"/>
</dbReference>
<name>A0AA38CU56_TAXCH</name>
<feature type="compositionally biased region" description="Basic and acidic residues" evidence="1">
    <location>
        <begin position="280"/>
        <end position="292"/>
    </location>
</feature>
<proteinExistence type="predicted"/>
<dbReference type="PANTHER" id="PTHR48475:SF1">
    <property type="entry name" value="RNASE H TYPE-1 DOMAIN-CONTAINING PROTEIN"/>
    <property type="match status" value="1"/>
</dbReference>
<dbReference type="Pfam" id="PF13456">
    <property type="entry name" value="RVT_3"/>
    <property type="match status" value="1"/>
</dbReference>
<feature type="region of interest" description="Disordered" evidence="1">
    <location>
        <begin position="280"/>
        <end position="299"/>
    </location>
</feature>
<dbReference type="Proteomes" id="UP000824469">
    <property type="component" value="Unassembled WGS sequence"/>
</dbReference>
<feature type="domain" description="RNase H type-1" evidence="2">
    <location>
        <begin position="144"/>
        <end position="273"/>
    </location>
</feature>
<dbReference type="CDD" id="cd09279">
    <property type="entry name" value="RNase_HI_like"/>
    <property type="match status" value="1"/>
</dbReference>
<evidence type="ECO:0000259" key="2">
    <source>
        <dbReference type="PROSITE" id="PS50879"/>
    </source>
</evidence>
<evidence type="ECO:0000256" key="1">
    <source>
        <dbReference type="SAM" id="MobiDB-lite"/>
    </source>
</evidence>
<evidence type="ECO:0000313" key="4">
    <source>
        <dbReference type="Proteomes" id="UP000824469"/>
    </source>
</evidence>
<gene>
    <name evidence="3" type="ORF">KI387_014117</name>
</gene>
<dbReference type="EMBL" id="JAHRHJ020000009">
    <property type="protein sequence ID" value="KAH9302534.1"/>
    <property type="molecule type" value="Genomic_DNA"/>
</dbReference>
<dbReference type="PROSITE" id="PS50879">
    <property type="entry name" value="RNASE_H_1"/>
    <property type="match status" value="1"/>
</dbReference>
<dbReference type="Gene3D" id="3.10.10.10">
    <property type="entry name" value="HIV Type 1 Reverse Transcriptase, subunit A, domain 1"/>
    <property type="match status" value="1"/>
</dbReference>
<dbReference type="InterPro" id="IPR043502">
    <property type="entry name" value="DNA/RNA_pol_sf"/>
</dbReference>
<dbReference type="PANTHER" id="PTHR48475">
    <property type="entry name" value="RIBONUCLEASE H"/>
    <property type="match status" value="1"/>
</dbReference>
<accession>A0AA38CU56</accession>
<dbReference type="GO" id="GO:0004523">
    <property type="term" value="F:RNA-DNA hybrid ribonuclease activity"/>
    <property type="evidence" value="ECO:0007669"/>
    <property type="project" value="InterPro"/>
</dbReference>